<reference evidence="2" key="1">
    <citation type="submission" date="2022-01" db="EMBL/GenBank/DDBJ databases">
        <authorList>
            <person name="King R."/>
        </authorList>
    </citation>
    <scope>NUCLEOTIDE SEQUENCE</scope>
</reference>
<accession>A0A9N9RLV8</accession>
<gene>
    <name evidence="2" type="ORF">CHIRRI_LOCUS2071</name>
</gene>
<keyword evidence="1" id="KW-0732">Signal</keyword>
<evidence type="ECO:0000256" key="1">
    <source>
        <dbReference type="SAM" id="SignalP"/>
    </source>
</evidence>
<feature type="chain" id="PRO_5040419449" evidence="1">
    <location>
        <begin position="17"/>
        <end position="272"/>
    </location>
</feature>
<sequence>MKIFPVFLLSIAIVNCDFPTDSFKASMFDSSNGFIDLMNNYLFTLNGLIQNRFDTAVASTWLYWRSASLSANSRGFVTASDNRTELCDCISSFDDVISKVISHLTNDVMKPVFDIKNSNTKIEDDLSKQFDEIKDMIIRSNNINCLKSINYNDYTIGLAYYSYSSFLARSFADITYKTEADYSARFYLDHVTALGYLIRIRSSIMLARSRSDYNNFIRTYCKPTIFAKFEGLIDISNNVVNDCAKRIYNTLNEALDKLPSPVPFTDKLSNCL</sequence>
<dbReference type="Proteomes" id="UP001153620">
    <property type="component" value="Chromosome 1"/>
</dbReference>
<keyword evidence="3" id="KW-1185">Reference proteome</keyword>
<protein>
    <submittedName>
        <fullName evidence="2">Uncharacterized protein</fullName>
    </submittedName>
</protein>
<dbReference type="AlphaFoldDB" id="A0A9N9RLV8"/>
<name>A0A9N9RLV8_9DIPT</name>
<dbReference type="OrthoDB" id="10396589at2759"/>
<feature type="signal peptide" evidence="1">
    <location>
        <begin position="1"/>
        <end position="16"/>
    </location>
</feature>
<reference evidence="2" key="2">
    <citation type="submission" date="2022-10" db="EMBL/GenBank/DDBJ databases">
        <authorList>
            <consortium name="ENA_rothamsted_submissions"/>
            <consortium name="culmorum"/>
            <person name="King R."/>
        </authorList>
    </citation>
    <scope>NUCLEOTIDE SEQUENCE</scope>
</reference>
<evidence type="ECO:0000313" key="2">
    <source>
        <dbReference type="EMBL" id="CAG9799096.1"/>
    </source>
</evidence>
<dbReference type="EMBL" id="OU895877">
    <property type="protein sequence ID" value="CAG9799096.1"/>
    <property type="molecule type" value="Genomic_DNA"/>
</dbReference>
<evidence type="ECO:0000313" key="3">
    <source>
        <dbReference type="Proteomes" id="UP001153620"/>
    </source>
</evidence>
<organism evidence="2 3">
    <name type="scientific">Chironomus riparius</name>
    <dbReference type="NCBI Taxonomy" id="315576"/>
    <lineage>
        <taxon>Eukaryota</taxon>
        <taxon>Metazoa</taxon>
        <taxon>Ecdysozoa</taxon>
        <taxon>Arthropoda</taxon>
        <taxon>Hexapoda</taxon>
        <taxon>Insecta</taxon>
        <taxon>Pterygota</taxon>
        <taxon>Neoptera</taxon>
        <taxon>Endopterygota</taxon>
        <taxon>Diptera</taxon>
        <taxon>Nematocera</taxon>
        <taxon>Chironomoidea</taxon>
        <taxon>Chironomidae</taxon>
        <taxon>Chironominae</taxon>
        <taxon>Chironomus</taxon>
    </lineage>
</organism>
<proteinExistence type="predicted"/>